<reference evidence="3 4" key="1">
    <citation type="submission" date="2023-03" db="EMBL/GenBank/DDBJ databases">
        <title>Bacillus Genome Sequencing.</title>
        <authorList>
            <person name="Dunlap C."/>
        </authorList>
    </citation>
    <scope>NUCLEOTIDE SEQUENCE [LARGE SCALE GENOMIC DNA]</scope>
    <source>
        <strain evidence="3 4">NRS-1717</strain>
    </source>
</reference>
<proteinExistence type="predicted"/>
<dbReference type="RefSeq" id="WP_066225125.1">
    <property type="nucleotide sequence ID" value="NZ_JARTFQ010000007.1"/>
</dbReference>
<dbReference type="GO" id="GO:0032259">
    <property type="term" value="P:methylation"/>
    <property type="evidence" value="ECO:0007669"/>
    <property type="project" value="UniProtKB-KW"/>
</dbReference>
<dbReference type="Gene3D" id="3.40.50.12710">
    <property type="match status" value="1"/>
</dbReference>
<dbReference type="PANTHER" id="PTHR12049">
    <property type="entry name" value="PROTEIN ARGININE METHYLTRANSFERASE NDUFAF7, MITOCHONDRIAL"/>
    <property type="match status" value="1"/>
</dbReference>
<dbReference type="Proteomes" id="UP001342826">
    <property type="component" value="Unassembled WGS sequence"/>
</dbReference>
<name>A0ABU6NX08_9BACI</name>
<evidence type="ECO:0000256" key="2">
    <source>
        <dbReference type="ARBA" id="ARBA00022679"/>
    </source>
</evidence>
<dbReference type="Pfam" id="PF02636">
    <property type="entry name" value="Methyltransf_28"/>
    <property type="match status" value="1"/>
</dbReference>
<keyword evidence="2 3" id="KW-0808">Transferase</keyword>
<dbReference type="GeneID" id="301139504"/>
<dbReference type="PANTHER" id="PTHR12049:SF7">
    <property type="entry name" value="PROTEIN ARGININE METHYLTRANSFERASE NDUFAF7, MITOCHONDRIAL"/>
    <property type="match status" value="1"/>
</dbReference>
<dbReference type="EC" id="2.1.1.-" evidence="3"/>
<accession>A0ABU6NX08</accession>
<dbReference type="InterPro" id="IPR038375">
    <property type="entry name" value="NDUFAF7_sf"/>
</dbReference>
<evidence type="ECO:0000313" key="3">
    <source>
        <dbReference type="EMBL" id="MED4400922.1"/>
    </source>
</evidence>
<evidence type="ECO:0000313" key="4">
    <source>
        <dbReference type="Proteomes" id="UP001342826"/>
    </source>
</evidence>
<dbReference type="GO" id="GO:0008168">
    <property type="term" value="F:methyltransferase activity"/>
    <property type="evidence" value="ECO:0007669"/>
    <property type="project" value="UniProtKB-KW"/>
</dbReference>
<sequence>MKKAEKYLIDVFEEHGRKMTYADYIDLVLYNEQYGYYSSSNEKIGRKGDFYTTSSLSPFFAKIFAKMFVRLVELELIKPCFCEIGGGNGQFIHTFLKEWERLSPHTFKLLQVFVIERSVYHLQLQKQFTNCSIEFLSSIDMLEEEFEGIIFSNELFDAFPVHVIEKRKNLLYEVFVTLNDHHQIVEEKQLLNNEEIIQYLKWQQFNLYENQRMEIPLKMLDFMKQMNKKLRRGLIISIDYGYTNKEWMQPVHRDGSLRGYYKHQLINSPLQYPFQMDLTTHIHIDGYKAMARELEWQEVIHNKQNEFLIKADILSFLNNHEDTDPFSKVSKDNRAIRSLIMAGGISAGFDVLMHCKGIKLSQSQLFNKNE</sequence>
<keyword evidence="1 3" id="KW-0489">Methyltransferase</keyword>
<gene>
    <name evidence="3" type="ORF">P9271_06200</name>
</gene>
<evidence type="ECO:0000256" key="1">
    <source>
        <dbReference type="ARBA" id="ARBA00022603"/>
    </source>
</evidence>
<dbReference type="EMBL" id="JARTFS010000005">
    <property type="protein sequence ID" value="MED4400922.1"/>
    <property type="molecule type" value="Genomic_DNA"/>
</dbReference>
<dbReference type="SUPFAM" id="SSF53335">
    <property type="entry name" value="S-adenosyl-L-methionine-dependent methyltransferases"/>
    <property type="match status" value="1"/>
</dbReference>
<comment type="caution">
    <text evidence="3">The sequence shown here is derived from an EMBL/GenBank/DDBJ whole genome shotgun (WGS) entry which is preliminary data.</text>
</comment>
<protein>
    <submittedName>
        <fullName evidence="3">SAM-dependent methyltransferase</fullName>
        <ecNumber evidence="3">2.1.1.-</ecNumber>
    </submittedName>
</protein>
<dbReference type="InterPro" id="IPR003788">
    <property type="entry name" value="NDUFAF7"/>
</dbReference>
<organism evidence="3 4">
    <name type="scientific">Metabacillus fastidiosus</name>
    <dbReference type="NCBI Taxonomy" id="1458"/>
    <lineage>
        <taxon>Bacteria</taxon>
        <taxon>Bacillati</taxon>
        <taxon>Bacillota</taxon>
        <taxon>Bacilli</taxon>
        <taxon>Bacillales</taxon>
        <taxon>Bacillaceae</taxon>
        <taxon>Metabacillus</taxon>
    </lineage>
</organism>
<keyword evidence="4" id="KW-1185">Reference proteome</keyword>
<dbReference type="InterPro" id="IPR029063">
    <property type="entry name" value="SAM-dependent_MTases_sf"/>
</dbReference>